<dbReference type="AlphaFoldDB" id="A0A8S1UBE9"/>
<proteinExistence type="predicted"/>
<dbReference type="Proteomes" id="UP000689195">
    <property type="component" value="Unassembled WGS sequence"/>
</dbReference>
<organism evidence="1 2">
    <name type="scientific">Paramecium pentaurelia</name>
    <dbReference type="NCBI Taxonomy" id="43138"/>
    <lineage>
        <taxon>Eukaryota</taxon>
        <taxon>Sar</taxon>
        <taxon>Alveolata</taxon>
        <taxon>Ciliophora</taxon>
        <taxon>Intramacronucleata</taxon>
        <taxon>Oligohymenophorea</taxon>
        <taxon>Peniculida</taxon>
        <taxon>Parameciidae</taxon>
        <taxon>Paramecium</taxon>
    </lineage>
</organism>
<sequence length="413" mass="49342">MILQKREKFRCSIRREALENHFKLAREKAHQNNTNLQLIQKYEQLIQANVIDSDFLQESILLLESTNDEDLIVIILRYIEKFDLSNQSYQLSEALIKQLNNTKINSLQFYLIVSITNILSLQNSETFTQFVSFKLLMSVSEILDSFTELDIIPNLLECISCWPYQFIKMSSDQQQLKLLQSIKTFKQYDELNFYKFLIKITEEIQNDEYLFTYLIKNKYIQEAIDDFKDNKMYVLDFFINLSFLEGEQLMQIISYQFLSPIIFELNKDNKIQGGLYILIRNLLLSNYQIRLYFYDFRIYQHLSYGIQYCLDRLDITNLEEILMCIKSVIQQDEVSYASTKQQIISSDIELMLQNIFLSLENQKDIFILTGEILFIYYTEFKFNGNQKFKEKLKTLDLELDIFDSIQSYIEQFD</sequence>
<accession>A0A8S1UBE9</accession>
<gene>
    <name evidence="1" type="ORF">PPENT_87.1.T0360191</name>
</gene>
<name>A0A8S1UBE9_9CILI</name>
<dbReference type="OrthoDB" id="293136at2759"/>
<keyword evidence="2" id="KW-1185">Reference proteome</keyword>
<reference evidence="1" key="1">
    <citation type="submission" date="2021-01" db="EMBL/GenBank/DDBJ databases">
        <authorList>
            <consortium name="Genoscope - CEA"/>
            <person name="William W."/>
        </authorList>
    </citation>
    <scope>NUCLEOTIDE SEQUENCE</scope>
</reference>
<dbReference type="EMBL" id="CAJJDO010000036">
    <property type="protein sequence ID" value="CAD8161447.1"/>
    <property type="molecule type" value="Genomic_DNA"/>
</dbReference>
<comment type="caution">
    <text evidence="1">The sequence shown here is derived from an EMBL/GenBank/DDBJ whole genome shotgun (WGS) entry which is preliminary data.</text>
</comment>
<protein>
    <submittedName>
        <fullName evidence="1">Uncharacterized protein</fullName>
    </submittedName>
</protein>
<evidence type="ECO:0000313" key="1">
    <source>
        <dbReference type="EMBL" id="CAD8161447.1"/>
    </source>
</evidence>
<evidence type="ECO:0000313" key="2">
    <source>
        <dbReference type="Proteomes" id="UP000689195"/>
    </source>
</evidence>